<dbReference type="SUPFAM" id="SSF54909">
    <property type="entry name" value="Dimeric alpha+beta barrel"/>
    <property type="match status" value="1"/>
</dbReference>
<dbReference type="Gene3D" id="3.30.70.100">
    <property type="match status" value="2"/>
</dbReference>
<evidence type="ECO:0000313" key="2">
    <source>
        <dbReference type="Proteomes" id="UP000037179"/>
    </source>
</evidence>
<name>A0ABC9YMB7_9NOCA</name>
<reference evidence="2" key="1">
    <citation type="submission" date="2015-07" db="EMBL/GenBank/DDBJ databases">
        <title>Nocardia seriolae U-1 whole genome shotgun sequence.</title>
        <authorList>
            <person name="Imajoh M."/>
            <person name="Fukumoto Y."/>
            <person name="Sukeda M."/>
            <person name="Yamane J."/>
            <person name="Yamasaki K."/>
            <person name="Shimizu M."/>
            <person name="Ohnishi K."/>
            <person name="Oshima S."/>
        </authorList>
    </citation>
    <scope>NUCLEOTIDE SEQUENCE [LARGE SCALE GENOMIC DNA]</scope>
    <source>
        <strain evidence="2">U-1</strain>
    </source>
</reference>
<dbReference type="Proteomes" id="UP000037179">
    <property type="component" value="Unassembled WGS sequence"/>
</dbReference>
<dbReference type="InterPro" id="IPR011008">
    <property type="entry name" value="Dimeric_a/b-barrel"/>
</dbReference>
<evidence type="ECO:0008006" key="3">
    <source>
        <dbReference type="Google" id="ProtNLM"/>
    </source>
</evidence>
<reference evidence="1 2" key="2">
    <citation type="journal article" date="2016" name="Genome Announc.">
        <title>Draft Genome Sequence of Erythromycin- and Oxytetracycline-Sensitive Nocardia seriolae Strain U-1 (NBRC 110359).</title>
        <authorList>
            <person name="Imajoh M."/>
            <person name="Sukeda M."/>
            <person name="Shimizu M."/>
            <person name="Yamane J."/>
            <person name="Ohnishi K."/>
            <person name="Oshima S."/>
        </authorList>
    </citation>
    <scope>NUCLEOTIDE SEQUENCE [LARGE SCALE GENOMIC DNA]</scope>
    <source>
        <strain evidence="1 2">U-1</strain>
    </source>
</reference>
<dbReference type="AlphaFoldDB" id="A0ABC9YMB7"/>
<comment type="caution">
    <text evidence="1">The sequence shown here is derived from an EMBL/GenBank/DDBJ whole genome shotgun (WGS) entry which is preliminary data.</text>
</comment>
<dbReference type="EMBL" id="BBYQ01000007">
    <property type="protein sequence ID" value="GAP26587.1"/>
    <property type="molecule type" value="Genomic_DNA"/>
</dbReference>
<protein>
    <recommendedName>
        <fullName evidence="3">ABM domain-containing protein</fullName>
    </recommendedName>
</protein>
<organism evidence="1 2">
    <name type="scientific">Nocardia seriolae</name>
    <dbReference type="NCBI Taxonomy" id="37332"/>
    <lineage>
        <taxon>Bacteria</taxon>
        <taxon>Bacillati</taxon>
        <taxon>Actinomycetota</taxon>
        <taxon>Actinomycetes</taxon>
        <taxon>Mycobacteriales</taxon>
        <taxon>Nocardiaceae</taxon>
        <taxon>Nocardia</taxon>
    </lineage>
</organism>
<keyword evidence="2" id="KW-1185">Reference proteome</keyword>
<gene>
    <name evidence="1" type="ORF">NSK11_contig00007-0071</name>
</gene>
<evidence type="ECO:0000313" key="1">
    <source>
        <dbReference type="EMBL" id="GAP26587.1"/>
    </source>
</evidence>
<accession>A0ABC9YMB7</accession>
<proteinExistence type="predicted"/>
<sequence>MNVFARSSTIQAQRSSIDAGIEHMRDQVMPALAEVPGWIGLSLLVDRDSGRCIVTTAWETEAALHDSADRVRPIRYRAAAIFGSGDAQVEEWEIAVLHRDHPAPEGACARVTWARTSQDRLDAAIDGFRDGTLPRMEALDGFSSASLLVDRATGRCVSCSSCDSAEAMDRNRTQATDIRTAATQQAGVQVTEVSEFELALAHLRVPELV</sequence>